<dbReference type="Proteomes" id="UP001172673">
    <property type="component" value="Unassembled WGS sequence"/>
</dbReference>
<sequence length="401" mass="45629">MDPVSEDLLKTVEPSRSDDSRTPPQAPLLLRTIFQNPVLLSSFLQNFERKDYTYLAQLAASISDLEPWPKWNPLTEPWPQGKLTFDIQDLHVECNDQRVQLRHLVDRGEGHRPEDARWAWVFDDDADQNASKKCQHTEKSQGLRPKPGPNPGKVLEKKPIEILECVGHRLRLADCPNLGFHELYATLSNLITPTPIPGNSTKVWSPDVTLADTHGAHEAGFMVCSDCANSAYNNRNYCLWKHERMIPLCKDCSETPDPERLSYQYDSTRPSIHDNILKFTRGEDFFECTCYTAHSPANGFHLCSTCSGSLDRFYDIRLYYMMGVNVLGHTAQLFFQEADSLDFSTFGRNKCVCGKEWGDLVASWNSLSPEERDKKLYRLCLVCTGHVPRKSIVTARPTNCI</sequence>
<organism evidence="2 3">
    <name type="scientific">Cladophialophora chaetospira</name>
    <dbReference type="NCBI Taxonomy" id="386627"/>
    <lineage>
        <taxon>Eukaryota</taxon>
        <taxon>Fungi</taxon>
        <taxon>Dikarya</taxon>
        <taxon>Ascomycota</taxon>
        <taxon>Pezizomycotina</taxon>
        <taxon>Eurotiomycetes</taxon>
        <taxon>Chaetothyriomycetidae</taxon>
        <taxon>Chaetothyriales</taxon>
        <taxon>Herpotrichiellaceae</taxon>
        <taxon>Cladophialophora</taxon>
    </lineage>
</organism>
<proteinExistence type="predicted"/>
<dbReference type="EMBL" id="JAPDRK010000004">
    <property type="protein sequence ID" value="KAJ9613319.1"/>
    <property type="molecule type" value="Genomic_DNA"/>
</dbReference>
<evidence type="ECO:0000256" key="1">
    <source>
        <dbReference type="SAM" id="MobiDB-lite"/>
    </source>
</evidence>
<evidence type="ECO:0000313" key="3">
    <source>
        <dbReference type="Proteomes" id="UP001172673"/>
    </source>
</evidence>
<evidence type="ECO:0000313" key="2">
    <source>
        <dbReference type="EMBL" id="KAJ9613319.1"/>
    </source>
</evidence>
<reference evidence="2" key="1">
    <citation type="submission" date="2022-10" db="EMBL/GenBank/DDBJ databases">
        <title>Culturing micro-colonial fungi from biological soil crusts in the Mojave desert and describing Neophaeococcomyces mojavensis, and introducing the new genera and species Taxawa tesnikishii.</title>
        <authorList>
            <person name="Kurbessoian T."/>
            <person name="Stajich J.E."/>
        </authorList>
    </citation>
    <scope>NUCLEOTIDE SEQUENCE</scope>
    <source>
        <strain evidence="2">TK_41</strain>
    </source>
</reference>
<dbReference type="AlphaFoldDB" id="A0AA38XH37"/>
<name>A0AA38XH37_9EURO</name>
<keyword evidence="3" id="KW-1185">Reference proteome</keyword>
<feature type="region of interest" description="Disordered" evidence="1">
    <location>
        <begin position="1"/>
        <end position="24"/>
    </location>
</feature>
<feature type="region of interest" description="Disordered" evidence="1">
    <location>
        <begin position="131"/>
        <end position="154"/>
    </location>
</feature>
<accession>A0AA38XH37</accession>
<comment type="caution">
    <text evidence="2">The sequence shown here is derived from an EMBL/GenBank/DDBJ whole genome shotgun (WGS) entry which is preliminary data.</text>
</comment>
<gene>
    <name evidence="2" type="ORF">H2200_003261</name>
</gene>
<feature type="compositionally biased region" description="Basic and acidic residues" evidence="1">
    <location>
        <begin position="7"/>
        <end position="21"/>
    </location>
</feature>
<protein>
    <submittedName>
        <fullName evidence="2">Uncharacterized protein</fullName>
    </submittedName>
</protein>